<protein>
    <recommendedName>
        <fullName evidence="2">peptidylprolyl isomerase</fullName>
        <ecNumber evidence="2">5.2.1.8</ecNumber>
    </recommendedName>
</protein>
<dbReference type="GO" id="GO:0006457">
    <property type="term" value="P:protein folding"/>
    <property type="evidence" value="ECO:0007669"/>
    <property type="project" value="InterPro"/>
</dbReference>
<dbReference type="HOGENOM" id="CLU_012062_4_1_1"/>
<keyword evidence="4" id="KW-0413">Isomerase</keyword>
<evidence type="ECO:0000256" key="1">
    <source>
        <dbReference type="ARBA" id="ARBA00000971"/>
    </source>
</evidence>
<gene>
    <name evidence="7" type="ordered locus">Ecym_2494</name>
</gene>
<dbReference type="EMBL" id="CP002498">
    <property type="protein sequence ID" value="AET38216.1"/>
    <property type="molecule type" value="Genomic_DNA"/>
</dbReference>
<dbReference type="PANTHER" id="PTHR11071">
    <property type="entry name" value="PEPTIDYL-PROLYL CIS-TRANS ISOMERASE"/>
    <property type="match status" value="1"/>
</dbReference>
<dbReference type="Pfam" id="PF00160">
    <property type="entry name" value="Pro_isomerase"/>
    <property type="match status" value="1"/>
</dbReference>
<dbReference type="InterPro" id="IPR020892">
    <property type="entry name" value="Cyclophilin-type_PPIase_CS"/>
</dbReference>
<keyword evidence="3" id="KW-0697">Rotamase</keyword>
<feature type="chain" id="PRO_5003510901" description="peptidylprolyl isomerase" evidence="5">
    <location>
        <begin position="19"/>
        <end position="302"/>
    </location>
</feature>
<feature type="domain" description="PPIase cyclophilin-type" evidence="6">
    <location>
        <begin position="51"/>
        <end position="212"/>
    </location>
</feature>
<dbReference type="FunCoup" id="G8JPV8">
    <property type="interactions" value="52"/>
</dbReference>
<evidence type="ECO:0000256" key="5">
    <source>
        <dbReference type="SAM" id="SignalP"/>
    </source>
</evidence>
<dbReference type="GO" id="GO:0005783">
    <property type="term" value="C:endoplasmic reticulum"/>
    <property type="evidence" value="ECO:0007669"/>
    <property type="project" value="TreeGrafter"/>
</dbReference>
<organism evidence="7 8">
    <name type="scientific">Eremothecium cymbalariae (strain CBS 270.75 / DBVPG 7215 / KCTC 17166 / NRRL Y-17582)</name>
    <name type="common">Yeast</name>
    <dbReference type="NCBI Taxonomy" id="931890"/>
    <lineage>
        <taxon>Eukaryota</taxon>
        <taxon>Fungi</taxon>
        <taxon>Dikarya</taxon>
        <taxon>Ascomycota</taxon>
        <taxon>Saccharomycotina</taxon>
        <taxon>Saccharomycetes</taxon>
        <taxon>Saccharomycetales</taxon>
        <taxon>Saccharomycetaceae</taxon>
        <taxon>Eremothecium</taxon>
    </lineage>
</organism>
<accession>G8JPV8</accession>
<dbReference type="SUPFAM" id="SSF50891">
    <property type="entry name" value="Cyclophilin-like"/>
    <property type="match status" value="1"/>
</dbReference>
<evidence type="ECO:0000313" key="8">
    <source>
        <dbReference type="Proteomes" id="UP000006790"/>
    </source>
</evidence>
<dbReference type="RefSeq" id="XP_003645033.1">
    <property type="nucleotide sequence ID" value="XM_003644985.1"/>
</dbReference>
<dbReference type="GO" id="GO:0003755">
    <property type="term" value="F:peptidyl-prolyl cis-trans isomerase activity"/>
    <property type="evidence" value="ECO:0007669"/>
    <property type="project" value="UniProtKB-KW"/>
</dbReference>
<dbReference type="PROSITE" id="PS00170">
    <property type="entry name" value="CSA_PPIASE_1"/>
    <property type="match status" value="1"/>
</dbReference>
<reference evidence="8" key="1">
    <citation type="journal article" date="2012" name="G3 (Bethesda)">
        <title>Pichia sorbitophila, an interspecies yeast hybrid reveals early steps of genome resolution following polyploidization.</title>
        <authorList>
            <person name="Leh Louis V."/>
            <person name="Despons L."/>
            <person name="Friedrich A."/>
            <person name="Martin T."/>
            <person name="Durrens P."/>
            <person name="Casaregola S."/>
            <person name="Neuveglise C."/>
            <person name="Fairhead C."/>
            <person name="Marck C."/>
            <person name="Cruz J.A."/>
            <person name="Straub M.L."/>
            <person name="Kugler V."/>
            <person name="Sacerdot C."/>
            <person name="Uzunov Z."/>
            <person name="Thierry A."/>
            <person name="Weiss S."/>
            <person name="Bleykasten C."/>
            <person name="De Montigny J."/>
            <person name="Jacques N."/>
            <person name="Jung P."/>
            <person name="Lemaire M."/>
            <person name="Mallet S."/>
            <person name="Morel G."/>
            <person name="Richard G.F."/>
            <person name="Sarkar A."/>
            <person name="Savel G."/>
            <person name="Schacherer J."/>
            <person name="Seret M.L."/>
            <person name="Talla E."/>
            <person name="Samson G."/>
            <person name="Jubin C."/>
            <person name="Poulain J."/>
            <person name="Vacherie B."/>
            <person name="Barbe V."/>
            <person name="Pelletier E."/>
            <person name="Sherman D.J."/>
            <person name="Westhof E."/>
            <person name="Weissenbach J."/>
            <person name="Baret P.V."/>
            <person name="Wincker P."/>
            <person name="Gaillardin C."/>
            <person name="Dujon B."/>
            <person name="Souciet J.L."/>
        </authorList>
    </citation>
    <scope>NUCLEOTIDE SEQUENCE [LARGE SCALE GENOMIC DNA]</scope>
    <source>
        <strain evidence="8">CBS 270.75 / DBVPG 7215 / KCTC 17166 / NRRL Y-17582</strain>
    </source>
</reference>
<dbReference type="EC" id="5.2.1.8" evidence="2"/>
<evidence type="ECO:0000313" key="7">
    <source>
        <dbReference type="EMBL" id="AET38216.1"/>
    </source>
</evidence>
<dbReference type="OrthoDB" id="193499at2759"/>
<feature type="signal peptide" evidence="5">
    <location>
        <begin position="1"/>
        <end position="18"/>
    </location>
</feature>
<comment type="catalytic activity">
    <reaction evidence="1">
        <text>[protein]-peptidylproline (omega=180) = [protein]-peptidylproline (omega=0)</text>
        <dbReference type="Rhea" id="RHEA:16237"/>
        <dbReference type="Rhea" id="RHEA-COMP:10747"/>
        <dbReference type="Rhea" id="RHEA-COMP:10748"/>
        <dbReference type="ChEBI" id="CHEBI:83833"/>
        <dbReference type="ChEBI" id="CHEBI:83834"/>
        <dbReference type="EC" id="5.2.1.8"/>
    </reaction>
</comment>
<evidence type="ECO:0000256" key="3">
    <source>
        <dbReference type="ARBA" id="ARBA00023110"/>
    </source>
</evidence>
<keyword evidence="8" id="KW-1185">Reference proteome</keyword>
<name>G8JPV8_ERECY</name>
<dbReference type="eggNOG" id="KOG0880">
    <property type="taxonomic scope" value="Eukaryota"/>
</dbReference>
<dbReference type="PROSITE" id="PS50072">
    <property type="entry name" value="CSA_PPIASE_2"/>
    <property type="match status" value="1"/>
</dbReference>
<dbReference type="OMA" id="LYEPNPP"/>
<evidence type="ECO:0000259" key="6">
    <source>
        <dbReference type="PROSITE" id="PS50072"/>
    </source>
</evidence>
<keyword evidence="5" id="KW-0732">Signal</keyword>
<dbReference type="GeneID" id="11471890"/>
<dbReference type="InterPro" id="IPR002130">
    <property type="entry name" value="Cyclophilin-type_PPIase_dom"/>
</dbReference>
<dbReference type="AlphaFoldDB" id="G8JPV8"/>
<dbReference type="STRING" id="931890.G8JPV8"/>
<dbReference type="KEGG" id="erc:Ecym_2494"/>
<dbReference type="PRINTS" id="PR00153">
    <property type="entry name" value="CSAPPISMRASE"/>
</dbReference>
<dbReference type="Gene3D" id="2.40.100.10">
    <property type="entry name" value="Cyclophilin-like"/>
    <property type="match status" value="1"/>
</dbReference>
<dbReference type="GO" id="GO:0016018">
    <property type="term" value="F:cyclosporin A binding"/>
    <property type="evidence" value="ECO:0007669"/>
    <property type="project" value="TreeGrafter"/>
</dbReference>
<evidence type="ECO:0000256" key="2">
    <source>
        <dbReference type="ARBA" id="ARBA00013194"/>
    </source>
</evidence>
<dbReference type="Proteomes" id="UP000006790">
    <property type="component" value="Chromosome 2"/>
</dbReference>
<dbReference type="InterPro" id="IPR029000">
    <property type="entry name" value="Cyclophilin-like_dom_sf"/>
</dbReference>
<evidence type="ECO:0000256" key="4">
    <source>
        <dbReference type="ARBA" id="ARBA00023235"/>
    </source>
</evidence>
<proteinExistence type="predicted"/>
<dbReference type="InParanoid" id="G8JPV8"/>
<dbReference type="GO" id="GO:0000324">
    <property type="term" value="C:fungal-type vacuole"/>
    <property type="evidence" value="ECO:0007669"/>
    <property type="project" value="TreeGrafter"/>
</dbReference>
<dbReference type="PANTHER" id="PTHR11071:SF568">
    <property type="entry name" value="PEPTIDYL-PROLYL CIS-TRANS ISOMERASE CPR4-RELATED"/>
    <property type="match status" value="1"/>
</dbReference>
<sequence>MNLRLLLSGVLLIGFGLSINLNEQFYPPDPPTTHRVVMAIEYKFEGEIKEAEIIMELFDSVVPRTVDNFVKISRGVKARVEGRDPNDLISISYNGNTFHRVVFDFLIQAGDVIPDIGSFSIYGNRFDDESYELKCDRPGRVAMAKTGSLPDQNNSQFFIVTNVTPDSSSYNNSVVFGQVTKGLDVLIDEVQHVETDEKYKPINEVKILYSYVEGYFLPTKDDLHAEYKKNAELFENGDRHIGVKRSTLLGNTRQKLQLTKTQDSTNRVFFGVMAVLGLFMVLKKWRYIFHKSSSSVVSVRTA</sequence>